<keyword evidence="2" id="KW-0812">Transmembrane</keyword>
<accession>A0A0N1H865</accession>
<keyword evidence="5" id="KW-1185">Reference proteome</keyword>
<dbReference type="InterPro" id="IPR018253">
    <property type="entry name" value="DnaJ_domain_CS"/>
</dbReference>
<feature type="compositionally biased region" description="Basic and acidic residues" evidence="1">
    <location>
        <begin position="231"/>
        <end position="247"/>
    </location>
</feature>
<dbReference type="GeneID" id="28733952"/>
<dbReference type="Pfam" id="PF00226">
    <property type="entry name" value="DnaJ"/>
    <property type="match status" value="1"/>
</dbReference>
<comment type="caution">
    <text evidence="4">The sequence shown here is derived from an EMBL/GenBank/DDBJ whole genome shotgun (WGS) entry which is preliminary data.</text>
</comment>
<dbReference type="InterPro" id="IPR053025">
    <property type="entry name" value="Mito_ATP_Synthase-Asso"/>
</dbReference>
<feature type="region of interest" description="Disordered" evidence="1">
    <location>
        <begin position="214"/>
        <end position="247"/>
    </location>
</feature>
<evidence type="ECO:0000256" key="2">
    <source>
        <dbReference type="SAM" id="Phobius"/>
    </source>
</evidence>
<dbReference type="Gene3D" id="1.10.287.110">
    <property type="entry name" value="DnaJ domain"/>
    <property type="match status" value="1"/>
</dbReference>
<dbReference type="SMART" id="SM00271">
    <property type="entry name" value="DnaJ"/>
    <property type="match status" value="1"/>
</dbReference>
<sequence length="247" mass="26917">MGVDPSISQPDLKKRFYVLSKEHHPDLHPDNKQAVQKFQEISESYSVLSNPEKRKRYDRDHLLRFRQQQDYGEQTRGGTYAGSRAPTGLSRRRSAFRGPPPSYFRNGQGGSYDPNVNPHARQSSASSSASSANTGYDYHPGGYAPPGTASADFDSAPVYKTQSQEDVRRNARRAAALAEAQEAAEQEGDFWARFVMVSLVLVAAVTIGSLFVGSNHGPVGKGNSGGLVRGDGTRRDTAGGRKTEAKQ</sequence>
<name>A0A0N1H865_9EURO</name>
<dbReference type="Proteomes" id="UP000038010">
    <property type="component" value="Unassembled WGS sequence"/>
</dbReference>
<dbReference type="PANTHER" id="PTHR44873:SF1">
    <property type="entry name" value="DNAJ HOMOLOG SUBFAMILY C MEMBER 30, MITOCHONDRIAL"/>
    <property type="match status" value="1"/>
</dbReference>
<evidence type="ECO:0000313" key="4">
    <source>
        <dbReference type="EMBL" id="KPI43022.1"/>
    </source>
</evidence>
<gene>
    <name evidence="4" type="ORF">AB675_2127</name>
</gene>
<keyword evidence="2" id="KW-0472">Membrane</keyword>
<proteinExistence type="predicted"/>
<dbReference type="RefSeq" id="XP_018002985.1">
    <property type="nucleotide sequence ID" value="XM_018142072.1"/>
</dbReference>
<dbReference type="PANTHER" id="PTHR44873">
    <property type="entry name" value="DNAJ HOMOLOG SUBFAMILY C MEMBER 30, MITOCHONDRIAL"/>
    <property type="match status" value="1"/>
</dbReference>
<feature type="compositionally biased region" description="Low complexity" evidence="1">
    <location>
        <begin position="123"/>
        <end position="132"/>
    </location>
</feature>
<feature type="domain" description="J" evidence="3">
    <location>
        <begin position="1"/>
        <end position="61"/>
    </location>
</feature>
<dbReference type="InterPro" id="IPR036869">
    <property type="entry name" value="J_dom_sf"/>
</dbReference>
<dbReference type="STRING" id="1664694.A0A0N1H865"/>
<feature type="transmembrane region" description="Helical" evidence="2">
    <location>
        <begin position="190"/>
        <end position="212"/>
    </location>
</feature>
<protein>
    <submittedName>
        <fullName evidence="4">Chaperone protein DnaJ</fullName>
    </submittedName>
</protein>
<dbReference type="CDD" id="cd06257">
    <property type="entry name" value="DnaJ"/>
    <property type="match status" value="1"/>
</dbReference>
<dbReference type="SUPFAM" id="SSF46565">
    <property type="entry name" value="Chaperone J-domain"/>
    <property type="match status" value="1"/>
</dbReference>
<evidence type="ECO:0000259" key="3">
    <source>
        <dbReference type="PROSITE" id="PS50076"/>
    </source>
</evidence>
<dbReference type="PROSITE" id="PS50076">
    <property type="entry name" value="DNAJ_2"/>
    <property type="match status" value="1"/>
</dbReference>
<dbReference type="EMBL" id="LFJN01000006">
    <property type="protein sequence ID" value="KPI43022.1"/>
    <property type="molecule type" value="Genomic_DNA"/>
</dbReference>
<feature type="compositionally biased region" description="Basic and acidic residues" evidence="1">
    <location>
        <begin position="51"/>
        <end position="63"/>
    </location>
</feature>
<dbReference type="AlphaFoldDB" id="A0A0N1H865"/>
<reference evidence="4 5" key="1">
    <citation type="submission" date="2015-06" db="EMBL/GenBank/DDBJ databases">
        <title>Draft genome of the ant-associated black yeast Phialophora attae CBS 131958.</title>
        <authorList>
            <person name="Moreno L.F."/>
            <person name="Stielow B.J."/>
            <person name="de Hoog S."/>
            <person name="Vicente V.A."/>
            <person name="Weiss V.A."/>
            <person name="de Vries M."/>
            <person name="Cruz L.M."/>
            <person name="Souza E.M."/>
        </authorList>
    </citation>
    <scope>NUCLEOTIDE SEQUENCE [LARGE SCALE GENOMIC DNA]</scope>
    <source>
        <strain evidence="4 5">CBS 131958</strain>
    </source>
</reference>
<feature type="compositionally biased region" description="Gly residues" evidence="1">
    <location>
        <begin position="219"/>
        <end position="229"/>
    </location>
</feature>
<dbReference type="PRINTS" id="PR00625">
    <property type="entry name" value="JDOMAIN"/>
</dbReference>
<dbReference type="OrthoDB" id="10250354at2759"/>
<dbReference type="VEuPathDB" id="FungiDB:AB675_2127"/>
<feature type="region of interest" description="Disordered" evidence="1">
    <location>
        <begin position="43"/>
        <end position="154"/>
    </location>
</feature>
<dbReference type="PROSITE" id="PS00636">
    <property type="entry name" value="DNAJ_1"/>
    <property type="match status" value="1"/>
</dbReference>
<keyword evidence="2" id="KW-1133">Transmembrane helix</keyword>
<evidence type="ECO:0000313" key="5">
    <source>
        <dbReference type="Proteomes" id="UP000038010"/>
    </source>
</evidence>
<organism evidence="4 5">
    <name type="scientific">Cyphellophora attinorum</name>
    <dbReference type="NCBI Taxonomy" id="1664694"/>
    <lineage>
        <taxon>Eukaryota</taxon>
        <taxon>Fungi</taxon>
        <taxon>Dikarya</taxon>
        <taxon>Ascomycota</taxon>
        <taxon>Pezizomycotina</taxon>
        <taxon>Eurotiomycetes</taxon>
        <taxon>Chaetothyriomycetidae</taxon>
        <taxon>Chaetothyriales</taxon>
        <taxon>Cyphellophoraceae</taxon>
        <taxon>Cyphellophora</taxon>
    </lineage>
</organism>
<evidence type="ECO:0000256" key="1">
    <source>
        <dbReference type="SAM" id="MobiDB-lite"/>
    </source>
</evidence>
<dbReference type="InterPro" id="IPR001623">
    <property type="entry name" value="DnaJ_domain"/>
</dbReference>